<dbReference type="Gene3D" id="3.40.190.10">
    <property type="entry name" value="Periplasmic binding protein-like II"/>
    <property type="match status" value="2"/>
</dbReference>
<name>A0ABT6TQK1_9BACL</name>
<accession>A0ABT6TQK1</accession>
<dbReference type="Pfam" id="PF01547">
    <property type="entry name" value="SBP_bac_1"/>
    <property type="match status" value="1"/>
</dbReference>
<sequence>MKKWPMMMLSLTLTAAVVSGCTGSKDNGSAVQTQSGASAAASGADEANSPAGKTFSMLVESNASWPYDKSWPVWQYLKDATGATLDVQTPAGKLAETVQLNVASGSLTDITMLLSLTDANKYGQQGAFVNILDYVDRMPNFKAWTEQYPDALRANMSPDGKLYMFPNDGFGETNRMSWMYREDIFKANNLTPPATYDALYDVLKQLKAKYPDSYPLSFRMGKTLNSNLTKILGPNFGTSDTFYYDDATKEVGYGPTEVGYKTMVEYLNKFTKEGLIPPNWLTVDTKQWQDLMSTNKAFITFDYLSRIDFFNQPLRADNPDFTLAFMAPPAGPGGRQLNPYTSFLQSGMAVSSQSKQIEAIMKYVDFFYSEEGRDLASWGKEGETYTTENGVKKMNPEYTDIADFRKKTGLSTHGTYTWIDFDAHLALASDELKAAYEQAKPYDAPFTIIPSFTNEEQDVLSTVGAAVDKHREENIAKFIMGSRPLTEWDQYVAEAQKLGLDKVKAIYKTAFERAASYQ</sequence>
<dbReference type="Proteomes" id="UP001161691">
    <property type="component" value="Unassembled WGS sequence"/>
</dbReference>
<keyword evidence="8" id="KW-1185">Reference proteome</keyword>
<organism evidence="7 8">
    <name type="scientific">Cohnella hashimotonis</name>
    <dbReference type="NCBI Taxonomy" id="2826895"/>
    <lineage>
        <taxon>Bacteria</taxon>
        <taxon>Bacillati</taxon>
        <taxon>Bacillota</taxon>
        <taxon>Bacilli</taxon>
        <taxon>Bacillales</taxon>
        <taxon>Paenibacillaceae</taxon>
        <taxon>Cohnella</taxon>
    </lineage>
</organism>
<evidence type="ECO:0000256" key="3">
    <source>
        <dbReference type="ARBA" id="ARBA00023136"/>
    </source>
</evidence>
<dbReference type="PANTHER" id="PTHR43649:SF33">
    <property type="entry name" value="POLYGALACTURONAN_RHAMNOGALACTURONAN-BINDING PROTEIN YTCQ"/>
    <property type="match status" value="1"/>
</dbReference>
<protein>
    <submittedName>
        <fullName evidence="7">Extracellular solute-binding protein</fullName>
    </submittedName>
</protein>
<reference evidence="7" key="1">
    <citation type="submission" date="2023-04" db="EMBL/GenBank/DDBJ databases">
        <title>Comparative genomic analysis of Cohnella hashimotonis sp. nov., isolated from the International Space Station.</title>
        <authorList>
            <person name="Venkateswaran K."/>
            <person name="Simpson A."/>
        </authorList>
    </citation>
    <scope>NUCLEOTIDE SEQUENCE</scope>
    <source>
        <strain evidence="7">F6_2S_P_1</strain>
    </source>
</reference>
<keyword evidence="5" id="KW-0449">Lipoprotein</keyword>
<proteinExistence type="predicted"/>
<evidence type="ECO:0000256" key="5">
    <source>
        <dbReference type="ARBA" id="ARBA00023288"/>
    </source>
</evidence>
<evidence type="ECO:0000256" key="4">
    <source>
        <dbReference type="ARBA" id="ARBA00023139"/>
    </source>
</evidence>
<keyword evidence="2 6" id="KW-0732">Signal</keyword>
<keyword evidence="3" id="KW-0472">Membrane</keyword>
<evidence type="ECO:0000256" key="1">
    <source>
        <dbReference type="ARBA" id="ARBA00022475"/>
    </source>
</evidence>
<dbReference type="InterPro" id="IPR006059">
    <property type="entry name" value="SBP"/>
</dbReference>
<evidence type="ECO:0000313" key="8">
    <source>
        <dbReference type="Proteomes" id="UP001161691"/>
    </source>
</evidence>
<dbReference type="PROSITE" id="PS51257">
    <property type="entry name" value="PROKAR_LIPOPROTEIN"/>
    <property type="match status" value="1"/>
</dbReference>
<gene>
    <name evidence="7" type="ORF">KB449_29575</name>
</gene>
<evidence type="ECO:0000313" key="7">
    <source>
        <dbReference type="EMBL" id="MDI4649123.1"/>
    </source>
</evidence>
<dbReference type="EMBL" id="JAGRPV010000001">
    <property type="protein sequence ID" value="MDI4649123.1"/>
    <property type="molecule type" value="Genomic_DNA"/>
</dbReference>
<dbReference type="InterPro" id="IPR050490">
    <property type="entry name" value="Bact_solute-bd_prot1"/>
</dbReference>
<evidence type="ECO:0000256" key="6">
    <source>
        <dbReference type="SAM" id="SignalP"/>
    </source>
</evidence>
<keyword evidence="1" id="KW-1003">Cell membrane</keyword>
<dbReference type="PANTHER" id="PTHR43649">
    <property type="entry name" value="ARABINOSE-BINDING PROTEIN-RELATED"/>
    <property type="match status" value="1"/>
</dbReference>
<feature type="signal peptide" evidence="6">
    <location>
        <begin position="1"/>
        <end position="15"/>
    </location>
</feature>
<comment type="caution">
    <text evidence="7">The sequence shown here is derived from an EMBL/GenBank/DDBJ whole genome shotgun (WGS) entry which is preliminary data.</text>
</comment>
<feature type="chain" id="PRO_5045289613" evidence="6">
    <location>
        <begin position="16"/>
        <end position="518"/>
    </location>
</feature>
<evidence type="ECO:0000256" key="2">
    <source>
        <dbReference type="ARBA" id="ARBA00022729"/>
    </source>
</evidence>
<keyword evidence="4" id="KW-0564">Palmitate</keyword>
<dbReference type="SUPFAM" id="SSF53850">
    <property type="entry name" value="Periplasmic binding protein-like II"/>
    <property type="match status" value="1"/>
</dbReference>
<dbReference type="RefSeq" id="WP_282911786.1">
    <property type="nucleotide sequence ID" value="NZ_JAGRPV010000001.1"/>
</dbReference>